<dbReference type="EMBL" id="HE575323">
    <property type="protein sequence ID" value="CCC93809.1"/>
    <property type="molecule type" value="Genomic_DNA"/>
</dbReference>
<evidence type="ECO:0000259" key="2">
    <source>
        <dbReference type="PROSITE" id="PS50056"/>
    </source>
</evidence>
<dbReference type="InterPro" id="IPR000387">
    <property type="entry name" value="Tyr_Pase_dom"/>
</dbReference>
<dbReference type="PANTHER" id="PTHR19134">
    <property type="entry name" value="RECEPTOR-TYPE TYROSINE-PROTEIN PHOSPHATASE"/>
    <property type="match status" value="1"/>
</dbReference>
<dbReference type="SUPFAM" id="SSF52799">
    <property type="entry name" value="(Phosphotyrosine protein) phosphatases II"/>
    <property type="match status" value="1"/>
</dbReference>
<dbReference type="SMART" id="SM00194">
    <property type="entry name" value="PTPc"/>
    <property type="match status" value="1"/>
</dbReference>
<dbReference type="CDD" id="cd00047">
    <property type="entry name" value="PTPc"/>
    <property type="match status" value="1"/>
</dbReference>
<dbReference type="PROSITE" id="PS50055">
    <property type="entry name" value="TYR_PHOSPHATASE_PTP"/>
    <property type="match status" value="1"/>
</dbReference>
<dbReference type="PRINTS" id="PR00700">
    <property type="entry name" value="PRTYPHPHTASE"/>
</dbReference>
<dbReference type="AlphaFoldDB" id="G0UWP3"/>
<dbReference type="Gene3D" id="3.90.190.10">
    <property type="entry name" value="Protein tyrosine phosphatase superfamily"/>
    <property type="match status" value="1"/>
</dbReference>
<dbReference type="Pfam" id="PF00102">
    <property type="entry name" value="Y_phosphatase"/>
    <property type="match status" value="1"/>
</dbReference>
<feature type="domain" description="Tyrosine-protein phosphatase" evidence="1">
    <location>
        <begin position="21"/>
        <end position="290"/>
    </location>
</feature>
<dbReference type="InterPro" id="IPR050348">
    <property type="entry name" value="Protein-Tyr_Phosphatase"/>
</dbReference>
<dbReference type="InterPro" id="IPR029021">
    <property type="entry name" value="Prot-tyrosine_phosphatase-like"/>
</dbReference>
<dbReference type="SMART" id="SM00404">
    <property type="entry name" value="PTPc_motif"/>
    <property type="match status" value="1"/>
</dbReference>
<reference evidence="3" key="1">
    <citation type="journal article" date="2012" name="Proc. Natl. Acad. Sci. U.S.A.">
        <title>Antigenic diversity is generated by distinct evolutionary mechanisms in African trypanosome species.</title>
        <authorList>
            <person name="Jackson A.P."/>
            <person name="Berry A."/>
            <person name="Aslett M."/>
            <person name="Allison H.C."/>
            <person name="Burton P."/>
            <person name="Vavrova-Anderson J."/>
            <person name="Brown R."/>
            <person name="Browne H."/>
            <person name="Corton N."/>
            <person name="Hauser H."/>
            <person name="Gamble J."/>
            <person name="Gilderthorp R."/>
            <person name="Marcello L."/>
            <person name="McQuillan J."/>
            <person name="Otto T.D."/>
            <person name="Quail M.A."/>
            <person name="Sanders M.J."/>
            <person name="van Tonder A."/>
            <person name="Ginger M.L."/>
            <person name="Field M.C."/>
            <person name="Barry J.D."/>
            <person name="Hertz-Fowler C."/>
            <person name="Berriman M."/>
        </authorList>
    </citation>
    <scope>NUCLEOTIDE SEQUENCE</scope>
    <source>
        <strain evidence="3">IL3000</strain>
    </source>
</reference>
<accession>G0UWP3</accession>
<name>G0UWP3_TRYCI</name>
<dbReference type="VEuPathDB" id="TriTrypDB:TcIL3000_10_5750"/>
<dbReference type="InterPro" id="IPR016130">
    <property type="entry name" value="Tyr_Pase_AS"/>
</dbReference>
<gene>
    <name evidence="3" type="ORF">TCIL3000_10_5750</name>
</gene>
<dbReference type="GO" id="GO:0004725">
    <property type="term" value="F:protein tyrosine phosphatase activity"/>
    <property type="evidence" value="ECO:0007669"/>
    <property type="project" value="InterPro"/>
</dbReference>
<feature type="domain" description="Tyrosine specific protein phosphatases" evidence="2">
    <location>
        <begin position="210"/>
        <end position="281"/>
    </location>
</feature>
<proteinExistence type="predicted"/>
<dbReference type="InterPro" id="IPR000242">
    <property type="entry name" value="PTP_cat"/>
</dbReference>
<dbReference type="InterPro" id="IPR003595">
    <property type="entry name" value="Tyr_Pase_cat"/>
</dbReference>
<dbReference type="PANTHER" id="PTHR19134:SF449">
    <property type="entry name" value="TYROSINE-PROTEIN PHOSPHATASE 1"/>
    <property type="match status" value="1"/>
</dbReference>
<organism evidence="3">
    <name type="scientific">Trypanosoma congolense (strain IL3000)</name>
    <dbReference type="NCBI Taxonomy" id="1068625"/>
    <lineage>
        <taxon>Eukaryota</taxon>
        <taxon>Discoba</taxon>
        <taxon>Euglenozoa</taxon>
        <taxon>Kinetoplastea</taxon>
        <taxon>Metakinetoplastina</taxon>
        <taxon>Trypanosomatida</taxon>
        <taxon>Trypanosomatidae</taxon>
        <taxon>Trypanosoma</taxon>
        <taxon>Nannomonas</taxon>
    </lineage>
</organism>
<dbReference type="PROSITE" id="PS00383">
    <property type="entry name" value="TYR_PHOSPHATASE_1"/>
    <property type="match status" value="1"/>
</dbReference>
<dbReference type="PROSITE" id="PS50056">
    <property type="entry name" value="TYR_PHOSPHATASE_2"/>
    <property type="match status" value="1"/>
</dbReference>
<sequence>MSTTDKFPMAELSTQLQLARMQREFAQLQKQENPRTIDFTTSLCNRHKNRYLDILANEETIYPPVPKGAENDRGHCCYINGNFVDLDLPHKFVACQAPVPQGMPDFLETLAHGKVNLVLMLTKLREGGVLKADRYWPEEGEEELSFPLPEGGVVTVRMDPEVPYEVDSTLDITRRKLIINMPGKPPHQLLQVQYTGWPDHGVPESAAAFDALLSVIKDSTTTSPILIHCSAGIGRTGTLIGAYAGITHIERDTLSDTTVYSIVAAMKRKRLGMVQRLEQYAVIYITVLSRLGVDISGLVSTLNIKAGPSAA</sequence>
<evidence type="ECO:0000259" key="1">
    <source>
        <dbReference type="PROSITE" id="PS50055"/>
    </source>
</evidence>
<evidence type="ECO:0000313" key="3">
    <source>
        <dbReference type="EMBL" id="CCC93809.1"/>
    </source>
</evidence>
<protein>
    <submittedName>
        <fullName evidence="3">Putative tyrosine specific protein phosphatase</fullName>
    </submittedName>
</protein>